<comment type="caution">
    <text evidence="3">The sequence shown here is derived from an EMBL/GenBank/DDBJ whole genome shotgun (WGS) entry which is preliminary data.</text>
</comment>
<dbReference type="EMBL" id="JACHJV010000001">
    <property type="protein sequence ID" value="MBB4921027.1"/>
    <property type="molecule type" value="Genomic_DNA"/>
</dbReference>
<evidence type="ECO:0000313" key="3">
    <source>
        <dbReference type="EMBL" id="MBB4921027.1"/>
    </source>
</evidence>
<reference evidence="3 4" key="1">
    <citation type="submission" date="2020-08" db="EMBL/GenBank/DDBJ databases">
        <title>Sequencing the genomes of 1000 actinobacteria strains.</title>
        <authorList>
            <person name="Klenk H.-P."/>
        </authorList>
    </citation>
    <scope>NUCLEOTIDE SEQUENCE [LARGE SCALE GENOMIC DNA]</scope>
    <source>
        <strain evidence="3 4">DSM 41654</strain>
    </source>
</reference>
<dbReference type="PRINTS" id="PR00080">
    <property type="entry name" value="SDRFAMILY"/>
</dbReference>
<dbReference type="InterPro" id="IPR002347">
    <property type="entry name" value="SDR_fam"/>
</dbReference>
<dbReference type="InterPro" id="IPR036291">
    <property type="entry name" value="NAD(P)-bd_dom_sf"/>
</dbReference>
<evidence type="ECO:0000256" key="2">
    <source>
        <dbReference type="ARBA" id="ARBA00023002"/>
    </source>
</evidence>
<proteinExistence type="inferred from homology"/>
<dbReference type="GO" id="GO:0016491">
    <property type="term" value="F:oxidoreductase activity"/>
    <property type="evidence" value="ECO:0007669"/>
    <property type="project" value="UniProtKB-KW"/>
</dbReference>
<evidence type="ECO:0000313" key="4">
    <source>
        <dbReference type="Proteomes" id="UP000540506"/>
    </source>
</evidence>
<sequence length="143" mass="14648">MSLHAAVRLSRAFADALIAADTPGAVVNIASVHAGLAAPGMGPYAAAKAGLLAFTRTAAVEWGGHGIRVNAVSPGFIAVERNRHLWQDEAQLARRLSQYPLARAGRPAEVAEAVAFLAGDGASYVTGAVLPVDGGITARLPEL</sequence>
<dbReference type="PROSITE" id="PS00061">
    <property type="entry name" value="ADH_SHORT"/>
    <property type="match status" value="1"/>
</dbReference>
<dbReference type="Pfam" id="PF13561">
    <property type="entry name" value="adh_short_C2"/>
    <property type="match status" value="1"/>
</dbReference>
<dbReference type="Gene3D" id="3.40.50.720">
    <property type="entry name" value="NAD(P)-binding Rossmann-like Domain"/>
    <property type="match status" value="1"/>
</dbReference>
<dbReference type="Proteomes" id="UP000540506">
    <property type="component" value="Unassembled WGS sequence"/>
</dbReference>
<organism evidence="3 4">
    <name type="scientific">Kitasatospora kifunensis</name>
    <name type="common">Streptomyces kifunensis</name>
    <dbReference type="NCBI Taxonomy" id="58351"/>
    <lineage>
        <taxon>Bacteria</taxon>
        <taxon>Bacillati</taxon>
        <taxon>Actinomycetota</taxon>
        <taxon>Actinomycetes</taxon>
        <taxon>Kitasatosporales</taxon>
        <taxon>Streptomycetaceae</taxon>
        <taxon>Kitasatospora</taxon>
    </lineage>
</organism>
<dbReference type="PANTHER" id="PTHR24321">
    <property type="entry name" value="DEHYDROGENASES, SHORT CHAIN"/>
    <property type="match status" value="1"/>
</dbReference>
<dbReference type="PANTHER" id="PTHR24321:SF8">
    <property type="entry name" value="ESTRADIOL 17-BETA-DEHYDROGENASE 8-RELATED"/>
    <property type="match status" value="1"/>
</dbReference>
<dbReference type="PRINTS" id="PR00081">
    <property type="entry name" value="GDHRDH"/>
</dbReference>
<protein>
    <submittedName>
        <fullName evidence="3">NAD(P)-dependent dehydrogenase (Short-subunit alcohol dehydrogenase family)</fullName>
    </submittedName>
</protein>
<evidence type="ECO:0000256" key="1">
    <source>
        <dbReference type="ARBA" id="ARBA00006484"/>
    </source>
</evidence>
<keyword evidence="4" id="KW-1185">Reference proteome</keyword>
<comment type="similarity">
    <text evidence="1">Belongs to the short-chain dehydrogenases/reductases (SDR) family.</text>
</comment>
<name>A0A7W7VSD4_KITKI</name>
<gene>
    <name evidence="3" type="ORF">FHR34_000020</name>
</gene>
<accession>A0A7W7VSD4</accession>
<dbReference type="AlphaFoldDB" id="A0A7W7VSD4"/>
<keyword evidence="2" id="KW-0560">Oxidoreductase</keyword>
<dbReference type="SUPFAM" id="SSF51735">
    <property type="entry name" value="NAD(P)-binding Rossmann-fold domains"/>
    <property type="match status" value="1"/>
</dbReference>
<dbReference type="InterPro" id="IPR020904">
    <property type="entry name" value="Sc_DH/Rdtase_CS"/>
</dbReference>